<evidence type="ECO:0000313" key="2">
    <source>
        <dbReference type="Proteomes" id="UP000475862"/>
    </source>
</evidence>
<reference evidence="1 2" key="1">
    <citation type="submission" date="2019-08" db="EMBL/GenBank/DDBJ databases">
        <title>The genome of the soybean aphid Biotype 1, its phylome, world population structure and adaptation to the North American continent.</title>
        <authorList>
            <person name="Giordano R."/>
            <person name="Donthu R.K."/>
            <person name="Hernandez A.G."/>
            <person name="Wright C.L."/>
            <person name="Zimin A.V."/>
        </authorList>
    </citation>
    <scope>NUCLEOTIDE SEQUENCE [LARGE SCALE GENOMIC DNA]</scope>
    <source>
        <tissue evidence="1">Whole aphids</tissue>
    </source>
</reference>
<accession>A0A6G0TDM1</accession>
<dbReference type="OrthoDB" id="10642976at2759"/>
<keyword evidence="2" id="KW-1185">Reference proteome</keyword>
<sequence length="367" mass="42100">MNYTIETRMNPGFWFTPKVLKISKTILMKFLLRGRIVPACVVSVLHTNDIANFRSPVSKLYDGFLPRVRHTFTNRKQLPYARLKSCPHYKEPNKCLPVLQSATFVLSPHIMLVVMLLDRSGAMVTRLTVTHTVVGSIQKNVQKMCGSCNHQFPVLSFDCAIRFPTSTQHSYECFNIFFDREILNIENKQILRRHHKRMCCLCHISLRLNEIVQHRRDLLAVFHFTHQSSVIIGQQCNSIIYFTTEQSKLTSAISGGSLEIRSRTTASHEGAFSKSYKSNILKFVYLGFTVNTSFFPYIQQPCQILPGLGRTYEHTFYGGSTKEINETRHGIICLFFTSNINSNSSMSPMPNSYDCRQTTLFHVTDMI</sequence>
<dbReference type="AlphaFoldDB" id="A0A6G0TDM1"/>
<gene>
    <name evidence="1" type="ORF">AGLY_010462</name>
</gene>
<protein>
    <submittedName>
        <fullName evidence="1">Uncharacterized protein</fullName>
    </submittedName>
</protein>
<proteinExistence type="predicted"/>
<evidence type="ECO:0000313" key="1">
    <source>
        <dbReference type="EMBL" id="KAE9531256.1"/>
    </source>
</evidence>
<comment type="caution">
    <text evidence="1">The sequence shown here is derived from an EMBL/GenBank/DDBJ whole genome shotgun (WGS) entry which is preliminary data.</text>
</comment>
<dbReference type="Proteomes" id="UP000475862">
    <property type="component" value="Unassembled WGS sequence"/>
</dbReference>
<dbReference type="EMBL" id="VYZN01000041">
    <property type="protein sequence ID" value="KAE9531256.1"/>
    <property type="molecule type" value="Genomic_DNA"/>
</dbReference>
<organism evidence="1 2">
    <name type="scientific">Aphis glycines</name>
    <name type="common">Soybean aphid</name>
    <dbReference type="NCBI Taxonomy" id="307491"/>
    <lineage>
        <taxon>Eukaryota</taxon>
        <taxon>Metazoa</taxon>
        <taxon>Ecdysozoa</taxon>
        <taxon>Arthropoda</taxon>
        <taxon>Hexapoda</taxon>
        <taxon>Insecta</taxon>
        <taxon>Pterygota</taxon>
        <taxon>Neoptera</taxon>
        <taxon>Paraneoptera</taxon>
        <taxon>Hemiptera</taxon>
        <taxon>Sternorrhyncha</taxon>
        <taxon>Aphidomorpha</taxon>
        <taxon>Aphidoidea</taxon>
        <taxon>Aphididae</taxon>
        <taxon>Aphidini</taxon>
        <taxon>Aphis</taxon>
        <taxon>Aphis</taxon>
    </lineage>
</organism>
<name>A0A6G0TDM1_APHGL</name>